<protein>
    <recommendedName>
        <fullName evidence="3">Retrovirus-related Pol polyprotein from transposon RE1</fullName>
    </recommendedName>
</protein>
<dbReference type="InterPro" id="IPR043502">
    <property type="entry name" value="DNA/RNA_pol_sf"/>
</dbReference>
<evidence type="ECO:0000313" key="1">
    <source>
        <dbReference type="EMBL" id="KAJ9544232.1"/>
    </source>
</evidence>
<sequence length="252" mass="28147">MSMLRELSFFLGLQVKQKPYGILINQSNYIGDLLKRFYLDKSSSAKTPMKLGTLIGANPKGKPVDQKSYRAIIGSLLYLMASRSDIMFATCFFAHFQANPKESHLIAAKRILRYLKGTPNCGLWETGFELVAFLDADHGGFQLERKSTSGHVQFLGDKLGSKKQYRVSTSTAEAEYVVAASCCSQCDSKSAISILCNPVQYTRTNHIDIQYHFIKDHVERDTIELYFVNTKFELVDLGLGSNGAKASSFELP</sequence>
<dbReference type="EMBL" id="JARYMX010000006">
    <property type="protein sequence ID" value="KAJ9544232.1"/>
    <property type="molecule type" value="Genomic_DNA"/>
</dbReference>
<name>A0AA38W2P7_9ASTR</name>
<keyword evidence="2" id="KW-1185">Reference proteome</keyword>
<dbReference type="AlphaFoldDB" id="A0AA38W2P7"/>
<dbReference type="CDD" id="cd09272">
    <property type="entry name" value="RNase_HI_RT_Ty1"/>
    <property type="match status" value="1"/>
</dbReference>
<comment type="caution">
    <text evidence="1">The sequence shown here is derived from an EMBL/GenBank/DDBJ whole genome shotgun (WGS) entry which is preliminary data.</text>
</comment>
<accession>A0AA38W2P7</accession>
<dbReference type="PANTHER" id="PTHR11439">
    <property type="entry name" value="GAG-POL-RELATED RETROTRANSPOSON"/>
    <property type="match status" value="1"/>
</dbReference>
<organism evidence="1 2">
    <name type="scientific">Centaurea solstitialis</name>
    <name type="common">yellow star-thistle</name>
    <dbReference type="NCBI Taxonomy" id="347529"/>
    <lineage>
        <taxon>Eukaryota</taxon>
        <taxon>Viridiplantae</taxon>
        <taxon>Streptophyta</taxon>
        <taxon>Embryophyta</taxon>
        <taxon>Tracheophyta</taxon>
        <taxon>Spermatophyta</taxon>
        <taxon>Magnoliopsida</taxon>
        <taxon>eudicotyledons</taxon>
        <taxon>Gunneridae</taxon>
        <taxon>Pentapetalae</taxon>
        <taxon>asterids</taxon>
        <taxon>campanulids</taxon>
        <taxon>Asterales</taxon>
        <taxon>Asteraceae</taxon>
        <taxon>Carduoideae</taxon>
        <taxon>Cardueae</taxon>
        <taxon>Centaureinae</taxon>
        <taxon>Centaurea</taxon>
    </lineage>
</organism>
<gene>
    <name evidence="1" type="ORF">OSB04_023939</name>
</gene>
<reference evidence="1" key="1">
    <citation type="submission" date="2023-03" db="EMBL/GenBank/DDBJ databases">
        <title>Chromosome-scale reference genome and RAD-based genetic map of yellow starthistle (Centaurea solstitialis) reveal putative structural variation and QTLs associated with invader traits.</title>
        <authorList>
            <person name="Reatini B."/>
            <person name="Cang F.A."/>
            <person name="Jiang Q."/>
            <person name="Mckibben M.T.W."/>
            <person name="Barker M.S."/>
            <person name="Rieseberg L.H."/>
            <person name="Dlugosch K.M."/>
        </authorList>
    </citation>
    <scope>NUCLEOTIDE SEQUENCE</scope>
    <source>
        <strain evidence="1">CAN-66</strain>
        <tissue evidence="1">Leaf</tissue>
    </source>
</reference>
<evidence type="ECO:0000313" key="2">
    <source>
        <dbReference type="Proteomes" id="UP001172457"/>
    </source>
</evidence>
<evidence type="ECO:0008006" key="3">
    <source>
        <dbReference type="Google" id="ProtNLM"/>
    </source>
</evidence>
<dbReference type="PANTHER" id="PTHR11439:SF495">
    <property type="entry name" value="REVERSE TRANSCRIPTASE, RNA-DEPENDENT DNA POLYMERASE-RELATED"/>
    <property type="match status" value="1"/>
</dbReference>
<dbReference type="Proteomes" id="UP001172457">
    <property type="component" value="Chromosome 6"/>
</dbReference>
<dbReference type="SUPFAM" id="SSF56672">
    <property type="entry name" value="DNA/RNA polymerases"/>
    <property type="match status" value="1"/>
</dbReference>
<proteinExistence type="predicted"/>